<evidence type="ECO:0000313" key="6">
    <source>
        <dbReference type="EMBL" id="MYL20947.1"/>
    </source>
</evidence>
<dbReference type="InterPro" id="IPR036107">
    <property type="entry name" value="CsrA_sf"/>
</dbReference>
<evidence type="ECO:0000256" key="5">
    <source>
        <dbReference type="HAMAP-Rule" id="MF_00167"/>
    </source>
</evidence>
<protein>
    <recommendedName>
        <fullName evidence="5">Translational regulator CsrA</fullName>
    </recommendedName>
</protein>
<dbReference type="HAMAP" id="MF_00167">
    <property type="entry name" value="CsrA"/>
    <property type="match status" value="1"/>
</dbReference>
<keyword evidence="5" id="KW-1005">Bacterial flagellum biogenesis</keyword>
<dbReference type="GO" id="GO:0045947">
    <property type="term" value="P:negative regulation of translational initiation"/>
    <property type="evidence" value="ECO:0007669"/>
    <property type="project" value="UniProtKB-UniRule"/>
</dbReference>
<dbReference type="SUPFAM" id="SSF117130">
    <property type="entry name" value="CsrA-like"/>
    <property type="match status" value="1"/>
</dbReference>
<keyword evidence="2 5" id="KW-0678">Repressor</keyword>
<evidence type="ECO:0000256" key="1">
    <source>
        <dbReference type="ARBA" id="ARBA00022490"/>
    </source>
</evidence>
<keyword evidence="4 5" id="KW-0694">RNA-binding</keyword>
<keyword evidence="1 5" id="KW-0963">Cytoplasm</keyword>
<dbReference type="NCBIfam" id="TIGR00202">
    <property type="entry name" value="csrA"/>
    <property type="match status" value="1"/>
</dbReference>
<evidence type="ECO:0000256" key="2">
    <source>
        <dbReference type="ARBA" id="ARBA00022491"/>
    </source>
</evidence>
<dbReference type="AlphaFoldDB" id="A0A845E3Y1"/>
<dbReference type="Gene3D" id="2.60.40.4380">
    <property type="entry name" value="Translational regulator CsrA"/>
    <property type="match status" value="1"/>
</dbReference>
<dbReference type="GO" id="GO:0048027">
    <property type="term" value="F:mRNA 5'-UTR binding"/>
    <property type="evidence" value="ECO:0007669"/>
    <property type="project" value="UniProtKB-UniRule"/>
</dbReference>
<dbReference type="Pfam" id="PF02599">
    <property type="entry name" value="CsrA"/>
    <property type="match status" value="1"/>
</dbReference>
<dbReference type="InterPro" id="IPR003751">
    <property type="entry name" value="CsrA"/>
</dbReference>
<comment type="similarity">
    <text evidence="5">Belongs to the CsrA/RsmA family.</text>
</comment>
<dbReference type="Proteomes" id="UP000460949">
    <property type="component" value="Unassembled WGS sequence"/>
</dbReference>
<name>A0A845E3Y1_9BACI</name>
<dbReference type="FunFam" id="2.60.40.4380:FF:000002">
    <property type="entry name" value="Translational regulator CsrA"/>
    <property type="match status" value="1"/>
</dbReference>
<evidence type="ECO:0000256" key="3">
    <source>
        <dbReference type="ARBA" id="ARBA00022845"/>
    </source>
</evidence>
<dbReference type="GO" id="GO:0005829">
    <property type="term" value="C:cytosol"/>
    <property type="evidence" value="ECO:0007669"/>
    <property type="project" value="TreeGrafter"/>
</dbReference>
<accession>A0A845E3Y1</accession>
<dbReference type="GO" id="GO:0006109">
    <property type="term" value="P:regulation of carbohydrate metabolic process"/>
    <property type="evidence" value="ECO:0007669"/>
    <property type="project" value="InterPro"/>
</dbReference>
<comment type="function">
    <text evidence="5">A translational regulator that binds mRNA to regulate translation initiation and/or mRNA stability. Usually binds in the 5'-UTR at or near the Shine-Dalgarno sequence preventing ribosome-binding, thus repressing translation. Its main target seems to be the major flagellin gene, while its function is anatagonized by FliW.</text>
</comment>
<dbReference type="NCBIfam" id="NF002469">
    <property type="entry name" value="PRK01712.1"/>
    <property type="match status" value="1"/>
</dbReference>
<dbReference type="PANTHER" id="PTHR34984:SF1">
    <property type="entry name" value="CARBON STORAGE REGULATOR"/>
    <property type="match status" value="1"/>
</dbReference>
<dbReference type="GO" id="GO:0044781">
    <property type="term" value="P:bacterial-type flagellum organization"/>
    <property type="evidence" value="ECO:0007669"/>
    <property type="project" value="UniProtKB-KW"/>
</dbReference>
<comment type="subcellular location">
    <subcellularLocation>
        <location evidence="5">Cytoplasm</location>
    </subcellularLocation>
</comment>
<sequence>MLVLNRKSGESIKIGDDIEIKVVSIEGGQVKLGIDAPRHIDIHRKEVYVSIEEENKEASDLSKNLLDLLKK</sequence>
<organism evidence="6 7">
    <name type="scientific">Halobacillus litoralis</name>
    <dbReference type="NCBI Taxonomy" id="45668"/>
    <lineage>
        <taxon>Bacteria</taxon>
        <taxon>Bacillati</taxon>
        <taxon>Bacillota</taxon>
        <taxon>Bacilli</taxon>
        <taxon>Bacillales</taxon>
        <taxon>Bacillaceae</taxon>
        <taxon>Halobacillus</taxon>
    </lineage>
</organism>
<comment type="caution">
    <text evidence="6">The sequence shown here is derived from an EMBL/GenBank/DDBJ whole genome shotgun (WGS) entry which is preliminary data.</text>
</comment>
<evidence type="ECO:0000313" key="7">
    <source>
        <dbReference type="Proteomes" id="UP000460949"/>
    </source>
</evidence>
<comment type="subunit">
    <text evidence="5">Homodimer; the beta-strands of each monomer intercalate to form a hydrophobic core, while the alpha-helices form wings that extend away from the core.</text>
</comment>
<gene>
    <name evidence="5 6" type="primary">csrA</name>
    <name evidence="6" type="ORF">GLW04_13670</name>
</gene>
<dbReference type="GO" id="GO:0006402">
    <property type="term" value="P:mRNA catabolic process"/>
    <property type="evidence" value="ECO:0007669"/>
    <property type="project" value="InterPro"/>
</dbReference>
<keyword evidence="3 5" id="KW-0810">Translation regulation</keyword>
<dbReference type="GO" id="GO:1902208">
    <property type="term" value="P:regulation of bacterial-type flagellum assembly"/>
    <property type="evidence" value="ECO:0007669"/>
    <property type="project" value="UniProtKB-UniRule"/>
</dbReference>
<evidence type="ECO:0000256" key="4">
    <source>
        <dbReference type="ARBA" id="ARBA00022884"/>
    </source>
</evidence>
<dbReference type="EMBL" id="WMET01000003">
    <property type="protein sequence ID" value="MYL20947.1"/>
    <property type="molecule type" value="Genomic_DNA"/>
</dbReference>
<proteinExistence type="inferred from homology"/>
<reference evidence="6 7" key="1">
    <citation type="submission" date="2019-11" db="EMBL/GenBank/DDBJ databases">
        <title>Genome sequences of 17 halophilic strains isolated from different environments.</title>
        <authorList>
            <person name="Furrow R.E."/>
        </authorList>
    </citation>
    <scope>NUCLEOTIDE SEQUENCE [LARGE SCALE GENOMIC DNA]</scope>
    <source>
        <strain evidence="6 7">22511_23_Filter</strain>
    </source>
</reference>
<dbReference type="PANTHER" id="PTHR34984">
    <property type="entry name" value="CARBON STORAGE REGULATOR"/>
    <property type="match status" value="1"/>
</dbReference>
<dbReference type="RefSeq" id="WP_160838640.1">
    <property type="nucleotide sequence ID" value="NZ_WMET01000003.1"/>
</dbReference>